<dbReference type="SUPFAM" id="SSF47928">
    <property type="entry name" value="N-terminal domain of the delta subunit of the F1F0-ATP synthase"/>
    <property type="match status" value="1"/>
</dbReference>
<evidence type="ECO:0000313" key="12">
    <source>
        <dbReference type="Proteomes" id="UP000821837"/>
    </source>
</evidence>
<dbReference type="InterPro" id="IPR002156">
    <property type="entry name" value="RNaseH_domain"/>
</dbReference>
<evidence type="ECO:0000256" key="8">
    <source>
        <dbReference type="ARBA" id="ARBA00033369"/>
    </source>
</evidence>
<dbReference type="SUPFAM" id="SSF53098">
    <property type="entry name" value="Ribonuclease H-like"/>
    <property type="match status" value="1"/>
</dbReference>
<dbReference type="GO" id="GO:0004523">
    <property type="term" value="F:RNA-DNA hybrid ribonuclease activity"/>
    <property type="evidence" value="ECO:0007669"/>
    <property type="project" value="InterPro"/>
</dbReference>
<dbReference type="InterPro" id="IPR000711">
    <property type="entry name" value="ATPase_OSCP/dsu"/>
</dbReference>
<dbReference type="CDD" id="cd09276">
    <property type="entry name" value="Rnase_HI_RT_non_LTR"/>
    <property type="match status" value="1"/>
</dbReference>
<protein>
    <recommendedName>
        <fullName evidence="8">Oligomycin sensitivity conferral protein</fullName>
    </recommendedName>
</protein>
<evidence type="ECO:0000256" key="3">
    <source>
        <dbReference type="ARBA" id="ARBA00022448"/>
    </source>
</evidence>
<dbReference type="Pfam" id="PF00075">
    <property type="entry name" value="RNase_H"/>
    <property type="match status" value="1"/>
</dbReference>
<keyword evidence="3" id="KW-0813">Transport</keyword>
<name>A0A9D4PQK3_RHISA</name>
<dbReference type="InterPro" id="IPR003034">
    <property type="entry name" value="SAP_dom"/>
</dbReference>
<dbReference type="Proteomes" id="UP000821837">
    <property type="component" value="Chromosome 6"/>
</dbReference>
<feature type="region of interest" description="Disordered" evidence="9">
    <location>
        <begin position="235"/>
        <end position="255"/>
    </location>
</feature>
<dbReference type="InterPro" id="IPR026015">
    <property type="entry name" value="ATP_synth_OSCP/delta_N_sf"/>
</dbReference>
<dbReference type="Gene3D" id="1.10.720.30">
    <property type="entry name" value="SAP domain"/>
    <property type="match status" value="1"/>
</dbReference>
<keyword evidence="7" id="KW-0066">ATP synthesis</keyword>
<proteinExistence type="inferred from homology"/>
<dbReference type="InterPro" id="IPR012337">
    <property type="entry name" value="RNaseH-like_sf"/>
</dbReference>
<dbReference type="Gene3D" id="3.30.420.10">
    <property type="entry name" value="Ribonuclease H-like superfamily/Ribonuclease H"/>
    <property type="match status" value="1"/>
</dbReference>
<dbReference type="SMART" id="SM00513">
    <property type="entry name" value="SAP"/>
    <property type="match status" value="1"/>
</dbReference>
<dbReference type="PROSITE" id="PS50879">
    <property type="entry name" value="RNASE_H_1"/>
    <property type="match status" value="1"/>
</dbReference>
<reference evidence="11" key="2">
    <citation type="submission" date="2021-09" db="EMBL/GenBank/DDBJ databases">
        <authorList>
            <person name="Jia N."/>
            <person name="Wang J."/>
            <person name="Shi W."/>
            <person name="Du L."/>
            <person name="Sun Y."/>
            <person name="Zhan W."/>
            <person name="Jiang J."/>
            <person name="Wang Q."/>
            <person name="Zhang B."/>
            <person name="Ji P."/>
            <person name="Sakyi L.B."/>
            <person name="Cui X."/>
            <person name="Yuan T."/>
            <person name="Jiang B."/>
            <person name="Yang W."/>
            <person name="Lam T.T.-Y."/>
            <person name="Chang Q."/>
            <person name="Ding S."/>
            <person name="Wang X."/>
            <person name="Zhu J."/>
            <person name="Ruan X."/>
            <person name="Zhao L."/>
            <person name="Wei J."/>
            <person name="Que T."/>
            <person name="Du C."/>
            <person name="Cheng J."/>
            <person name="Dai P."/>
            <person name="Han X."/>
            <person name="Huang E."/>
            <person name="Gao Y."/>
            <person name="Liu J."/>
            <person name="Shao H."/>
            <person name="Ye R."/>
            <person name="Li L."/>
            <person name="Wei W."/>
            <person name="Wang X."/>
            <person name="Wang C."/>
            <person name="Huo Q."/>
            <person name="Li W."/>
            <person name="Guo W."/>
            <person name="Chen H."/>
            <person name="Chen S."/>
            <person name="Zhou L."/>
            <person name="Zhou L."/>
            <person name="Ni X."/>
            <person name="Tian J."/>
            <person name="Zhou Y."/>
            <person name="Sheng Y."/>
            <person name="Liu T."/>
            <person name="Pan Y."/>
            <person name="Xia L."/>
            <person name="Li J."/>
            <person name="Zhao F."/>
            <person name="Cao W."/>
        </authorList>
    </citation>
    <scope>NUCLEOTIDE SEQUENCE</scope>
    <source>
        <strain evidence="11">Rsan-2018</strain>
        <tissue evidence="11">Larvae</tissue>
    </source>
</reference>
<comment type="similarity">
    <text evidence="2">Belongs to the ATPase delta chain family.</text>
</comment>
<evidence type="ECO:0000259" key="10">
    <source>
        <dbReference type="PROSITE" id="PS50879"/>
    </source>
</evidence>
<dbReference type="VEuPathDB" id="VectorBase:RSAN_027693"/>
<dbReference type="EMBL" id="JABSTV010001252">
    <property type="protein sequence ID" value="KAH7947982.1"/>
    <property type="molecule type" value="Genomic_DNA"/>
</dbReference>
<dbReference type="InterPro" id="IPR036361">
    <property type="entry name" value="SAP_dom_sf"/>
</dbReference>
<dbReference type="VEuPathDB" id="VectorBase:RSAN_053153"/>
<evidence type="ECO:0000256" key="7">
    <source>
        <dbReference type="ARBA" id="ARBA00023310"/>
    </source>
</evidence>
<keyword evidence="5" id="KW-0406">Ion transport</keyword>
<dbReference type="NCBIfam" id="TIGR01145">
    <property type="entry name" value="ATP_synt_delta"/>
    <property type="match status" value="1"/>
</dbReference>
<keyword evidence="6" id="KW-0472">Membrane</keyword>
<evidence type="ECO:0000313" key="11">
    <source>
        <dbReference type="EMBL" id="KAH7947982.1"/>
    </source>
</evidence>
<comment type="caution">
    <text evidence="11">The sequence shown here is derived from an EMBL/GenBank/DDBJ whole genome shotgun (WGS) entry which is preliminary data.</text>
</comment>
<reference evidence="11" key="1">
    <citation type="journal article" date="2020" name="Cell">
        <title>Large-Scale Comparative Analyses of Tick Genomes Elucidate Their Genetic Diversity and Vector Capacities.</title>
        <authorList>
            <consortium name="Tick Genome and Microbiome Consortium (TIGMIC)"/>
            <person name="Jia N."/>
            <person name="Wang J."/>
            <person name="Shi W."/>
            <person name="Du L."/>
            <person name="Sun Y."/>
            <person name="Zhan W."/>
            <person name="Jiang J.F."/>
            <person name="Wang Q."/>
            <person name="Zhang B."/>
            <person name="Ji P."/>
            <person name="Bell-Sakyi L."/>
            <person name="Cui X.M."/>
            <person name="Yuan T.T."/>
            <person name="Jiang B.G."/>
            <person name="Yang W.F."/>
            <person name="Lam T.T."/>
            <person name="Chang Q.C."/>
            <person name="Ding S.J."/>
            <person name="Wang X.J."/>
            <person name="Zhu J.G."/>
            <person name="Ruan X.D."/>
            <person name="Zhao L."/>
            <person name="Wei J.T."/>
            <person name="Ye R.Z."/>
            <person name="Que T.C."/>
            <person name="Du C.H."/>
            <person name="Zhou Y.H."/>
            <person name="Cheng J.X."/>
            <person name="Dai P.F."/>
            <person name="Guo W.B."/>
            <person name="Han X.H."/>
            <person name="Huang E.J."/>
            <person name="Li L.F."/>
            <person name="Wei W."/>
            <person name="Gao Y.C."/>
            <person name="Liu J.Z."/>
            <person name="Shao H.Z."/>
            <person name="Wang X."/>
            <person name="Wang C.C."/>
            <person name="Yang T.C."/>
            <person name="Huo Q.B."/>
            <person name="Li W."/>
            <person name="Chen H.Y."/>
            <person name="Chen S.E."/>
            <person name="Zhou L.G."/>
            <person name="Ni X.B."/>
            <person name="Tian J.H."/>
            <person name="Sheng Y."/>
            <person name="Liu T."/>
            <person name="Pan Y.S."/>
            <person name="Xia L.Y."/>
            <person name="Li J."/>
            <person name="Zhao F."/>
            <person name="Cao W.C."/>
        </authorList>
    </citation>
    <scope>NUCLEOTIDE SEQUENCE</scope>
    <source>
        <strain evidence="11">Rsan-2018</strain>
    </source>
</reference>
<evidence type="ECO:0000256" key="5">
    <source>
        <dbReference type="ARBA" id="ARBA00023065"/>
    </source>
</evidence>
<dbReference type="Gene3D" id="1.10.520.20">
    <property type="entry name" value="N-terminal domain of the delta subunit of the F1F0-ATP synthase"/>
    <property type="match status" value="1"/>
</dbReference>
<dbReference type="PANTHER" id="PTHR11910">
    <property type="entry name" value="ATP SYNTHASE DELTA CHAIN"/>
    <property type="match status" value="1"/>
</dbReference>
<gene>
    <name evidence="11" type="ORF">HPB52_017339</name>
</gene>
<evidence type="ECO:0000256" key="9">
    <source>
        <dbReference type="SAM" id="MobiDB-lite"/>
    </source>
</evidence>
<evidence type="ECO:0000256" key="4">
    <source>
        <dbReference type="ARBA" id="ARBA00022781"/>
    </source>
</evidence>
<evidence type="ECO:0000256" key="6">
    <source>
        <dbReference type="ARBA" id="ARBA00023136"/>
    </source>
</evidence>
<dbReference type="Pfam" id="PF00213">
    <property type="entry name" value="OSCP"/>
    <property type="match status" value="1"/>
</dbReference>
<keyword evidence="4" id="KW-0375">Hydrogen ion transport</keyword>
<dbReference type="GO" id="GO:0016020">
    <property type="term" value="C:membrane"/>
    <property type="evidence" value="ECO:0007669"/>
    <property type="project" value="UniProtKB-SubCell"/>
</dbReference>
<dbReference type="GO" id="GO:0046933">
    <property type="term" value="F:proton-transporting ATP synthase activity, rotational mechanism"/>
    <property type="evidence" value="ECO:0007669"/>
    <property type="project" value="InterPro"/>
</dbReference>
<dbReference type="HAMAP" id="MF_01416">
    <property type="entry name" value="ATP_synth_delta_bact"/>
    <property type="match status" value="1"/>
</dbReference>
<dbReference type="GO" id="GO:0003676">
    <property type="term" value="F:nucleic acid binding"/>
    <property type="evidence" value="ECO:0007669"/>
    <property type="project" value="InterPro"/>
</dbReference>
<dbReference type="GO" id="GO:0005737">
    <property type="term" value="C:cytoplasm"/>
    <property type="evidence" value="ECO:0007669"/>
    <property type="project" value="UniProtKB-ARBA"/>
</dbReference>
<accession>A0A9D4PQK3</accession>
<feature type="domain" description="RNase H type-1" evidence="10">
    <location>
        <begin position="442"/>
        <end position="561"/>
    </location>
</feature>
<sequence>MAGCGRMLTLTRHFSTTGAVNAGLVKPPLAVFGIEGRYATALYSAASKEKKLDVVEKELLRFKGMMEQDSKLAQFIENPLVNKLVKRDALQDALKKLQFSNLTVNLIGSLAENGRSRFVKPVIGAFSRIMGAVRGEVPCEVVTAKPLDAAMDKELESALKAFLKKGEVLVITKKVDPSIMGGMLVSIGDKFVDMSIATKVKTYTGILKQARHLQRCYADSTSSPSEGGVRFATAAATDGHATQPRKNASASVSKRASLRPATAVPPFLSLSPPEHFPPSARFHVRACVRLLPARRNAMPGIVWQNLDPVTMSRLGVDLIREELARRQLDITGSKEELFQRLQADIQQQREATPSVETNESASTAAAPLTLDPATLQSLAMLPRLPQEQMLSPLQSSNSLNGLNALDVYRATSTALCSSEIAAFPHMCRHLQRCYADSTSSPSEGGVRFATAAATDGHGLPKYAKLEDLHGTAAVGHATSEALAHYTQTESSPKAIHIFTDSQQVIRTLQTRSKLPEYARHILNYAAQLQERSIRVRIHWIPGHTNIPGNELVHHRALQHQSKKQLGDASSEQTATLIQDDTHEAKYRAKVQRRRKLRAKLEEATKHDAPPPRSIRPYEVIPRRLQTRSFATIPVLHKMYPTKYPDPNCDYCHAPATTEHILWECPIHESSRAAFIKKAQRTLPHLQQDMEETTHWILGDPLIRARLNIWCNDLRKTAIPCPAITSTTSSPV</sequence>
<dbReference type="VEuPathDB" id="VectorBase:RSAN_030932"/>
<evidence type="ECO:0000256" key="2">
    <source>
        <dbReference type="ARBA" id="ARBA00007046"/>
    </source>
</evidence>
<comment type="subcellular location">
    <subcellularLocation>
        <location evidence="1">Membrane</location>
    </subcellularLocation>
</comment>
<dbReference type="AlphaFoldDB" id="A0A9D4PQK3"/>
<feature type="compositionally biased region" description="Polar residues" evidence="9">
    <location>
        <begin position="244"/>
        <end position="254"/>
    </location>
</feature>
<evidence type="ECO:0000256" key="1">
    <source>
        <dbReference type="ARBA" id="ARBA00004370"/>
    </source>
</evidence>
<organism evidence="11 12">
    <name type="scientific">Rhipicephalus sanguineus</name>
    <name type="common">Brown dog tick</name>
    <name type="synonym">Ixodes sanguineus</name>
    <dbReference type="NCBI Taxonomy" id="34632"/>
    <lineage>
        <taxon>Eukaryota</taxon>
        <taxon>Metazoa</taxon>
        <taxon>Ecdysozoa</taxon>
        <taxon>Arthropoda</taxon>
        <taxon>Chelicerata</taxon>
        <taxon>Arachnida</taxon>
        <taxon>Acari</taxon>
        <taxon>Parasitiformes</taxon>
        <taxon>Ixodida</taxon>
        <taxon>Ixodoidea</taxon>
        <taxon>Ixodidae</taxon>
        <taxon>Rhipicephalinae</taxon>
        <taxon>Rhipicephalus</taxon>
        <taxon>Rhipicephalus</taxon>
    </lineage>
</organism>
<dbReference type="InterPro" id="IPR036397">
    <property type="entry name" value="RNaseH_sf"/>
</dbReference>
<keyword evidence="12" id="KW-1185">Reference proteome</keyword>
<dbReference type="PRINTS" id="PR00125">
    <property type="entry name" value="ATPASEDELTA"/>
</dbReference>